<feature type="transmembrane region" description="Helical" evidence="1">
    <location>
        <begin position="161"/>
        <end position="182"/>
    </location>
</feature>
<dbReference type="AlphaFoldDB" id="A0A6A4ZHD4"/>
<dbReference type="GO" id="GO:0016747">
    <property type="term" value="F:acyltransferase activity, transferring groups other than amino-acyl groups"/>
    <property type="evidence" value="ECO:0007669"/>
    <property type="project" value="InterPro"/>
</dbReference>
<keyword evidence="1" id="KW-0812">Transmembrane</keyword>
<dbReference type="GO" id="GO:0016020">
    <property type="term" value="C:membrane"/>
    <property type="evidence" value="ECO:0007669"/>
    <property type="project" value="TreeGrafter"/>
</dbReference>
<evidence type="ECO:0008006" key="5">
    <source>
        <dbReference type="Google" id="ProtNLM"/>
    </source>
</evidence>
<feature type="transmembrane region" description="Helical" evidence="1">
    <location>
        <begin position="131"/>
        <end position="154"/>
    </location>
</feature>
<feature type="domain" description="Acyltransferase 3" evidence="2">
    <location>
        <begin position="4"/>
        <end position="333"/>
    </location>
</feature>
<feature type="transmembrane region" description="Helical" evidence="1">
    <location>
        <begin position="276"/>
        <end position="295"/>
    </location>
</feature>
<comment type="caution">
    <text evidence="4">The sequence shown here is derived from an EMBL/GenBank/DDBJ whole genome shotgun (WGS) entry which is preliminary data.</text>
</comment>
<evidence type="ECO:0000313" key="4">
    <source>
        <dbReference type="EMBL" id="KAF0711446.1"/>
    </source>
</evidence>
<reference evidence="4" key="1">
    <citation type="submission" date="2019-06" db="EMBL/GenBank/DDBJ databases">
        <title>Genomics analysis of Aphanomyces spp. identifies a new class of oomycete effector associated with host adaptation.</title>
        <authorList>
            <person name="Gaulin E."/>
        </authorList>
    </citation>
    <scope>NUCLEOTIDE SEQUENCE</scope>
    <source>
        <strain evidence="4">CBS 578.67</strain>
    </source>
</reference>
<feature type="transmembrane region" description="Helical" evidence="1">
    <location>
        <begin position="248"/>
        <end position="264"/>
    </location>
</feature>
<feature type="transmembrane region" description="Helical" evidence="1">
    <location>
        <begin position="7"/>
        <end position="23"/>
    </location>
</feature>
<dbReference type="InterPro" id="IPR002656">
    <property type="entry name" value="Acyl_transf_3_dom"/>
</dbReference>
<feature type="transmembrane region" description="Helical" evidence="1">
    <location>
        <begin position="70"/>
        <end position="91"/>
    </location>
</feature>
<gene>
    <name evidence="4" type="ORF">As57867_005258</name>
</gene>
<dbReference type="Pfam" id="PF19040">
    <property type="entry name" value="SGNH"/>
    <property type="match status" value="1"/>
</dbReference>
<feature type="transmembrane region" description="Helical" evidence="1">
    <location>
        <begin position="315"/>
        <end position="337"/>
    </location>
</feature>
<name>A0A6A4ZHD4_9STRA</name>
<evidence type="ECO:0000259" key="2">
    <source>
        <dbReference type="Pfam" id="PF01757"/>
    </source>
</evidence>
<dbReference type="EMBL" id="VJMH01001603">
    <property type="protein sequence ID" value="KAF0711446.1"/>
    <property type="molecule type" value="Genomic_DNA"/>
</dbReference>
<organism evidence="4">
    <name type="scientific">Aphanomyces stellatus</name>
    <dbReference type="NCBI Taxonomy" id="120398"/>
    <lineage>
        <taxon>Eukaryota</taxon>
        <taxon>Sar</taxon>
        <taxon>Stramenopiles</taxon>
        <taxon>Oomycota</taxon>
        <taxon>Saprolegniomycetes</taxon>
        <taxon>Saprolegniales</taxon>
        <taxon>Verrucalvaceae</taxon>
        <taxon>Aphanomyces</taxon>
    </lineage>
</organism>
<feature type="transmembrane region" description="Helical" evidence="1">
    <location>
        <begin position="29"/>
        <end position="49"/>
    </location>
</feature>
<dbReference type="OrthoDB" id="207378at2759"/>
<evidence type="ECO:0000256" key="1">
    <source>
        <dbReference type="SAM" id="Phobius"/>
    </source>
</evidence>
<accession>A0A6A4ZHD4</accession>
<protein>
    <recommendedName>
        <fullName evidence="5">Acyltransferase 3 domain-containing protein</fullName>
    </recommendedName>
</protein>
<evidence type="ECO:0000259" key="3">
    <source>
        <dbReference type="Pfam" id="PF19040"/>
    </source>
</evidence>
<feature type="domain" description="SGNH" evidence="3">
    <location>
        <begin position="454"/>
        <end position="679"/>
    </location>
</feature>
<dbReference type="PANTHER" id="PTHR23028:SF53">
    <property type="entry name" value="ACYL_TRANSF_3 DOMAIN-CONTAINING PROTEIN"/>
    <property type="match status" value="1"/>
</dbReference>
<feature type="transmembrane region" description="Helical" evidence="1">
    <location>
        <begin position="349"/>
        <end position="370"/>
    </location>
</feature>
<proteinExistence type="predicted"/>
<sequence length="692" mass="77421">YRPDIDGLRALAVIPVVIFHAYPELLPGGFIGVDIFFVISGFLISSILYKEHAKGKFTYADFYARRIRRIFPALILVLGFTLVLGCLWLLAKPLKTMAATLVAGGLFSANLQLLSYEEGYFDASIKENPLLHLWSLGVEEQFYILWPMFVAFVVRLPPRQAIFSLVCFCCVSFAINIALLNYDNKYSFYFPLSRFWQMGVGGLLAYVNQSPLDSSTSLLTPSRSNRLSLSGLVCLLIGFTVIDESMAFPGYWALLPTLSAAVLITSGPSAHFNASILGSPLLVMIGKLSYPLYLWHWPLLVLVHAHFPNADLRPWFATTASVVLFSVLLSIVTWNNIENNARRSKSPWVVPVLSGLMAMCVLLATCVHQWPTAFSVLSQRIVHPINQMDTFNVLSLAADINWSRGPRLANATVDAIYRANDDWHCFDTNYIWTVPSDTNIHEDGVKVLNLNNSNQLVVVLGDSHANMVAPRFSHLFELAKNESNSFPQVMFRTRDGTTPLACTESHAADVAFIKATKPKAVMYISNWIQFLRPGGKNPSQLPPCCKAGYKDTCDYQSLQDVQVLIQRMADEIHEFVQLGIRVFVATANPEFDVYSHQSTFLLNGNQVGNVEPIIRSDFRRKHETLLGLLENATVAAHATLIDLSDNQCFEDKCQVISMKEGEPPMKDSNHIRPYFARHYLTVLDQVVHAALD</sequence>
<keyword evidence="1" id="KW-0472">Membrane</keyword>
<dbReference type="InterPro" id="IPR050879">
    <property type="entry name" value="Acyltransferase_3"/>
</dbReference>
<dbReference type="PANTHER" id="PTHR23028">
    <property type="entry name" value="ACETYLTRANSFERASE"/>
    <property type="match status" value="1"/>
</dbReference>
<dbReference type="GO" id="GO:0000271">
    <property type="term" value="P:polysaccharide biosynthetic process"/>
    <property type="evidence" value="ECO:0007669"/>
    <property type="project" value="TreeGrafter"/>
</dbReference>
<keyword evidence="1" id="KW-1133">Transmembrane helix</keyword>
<dbReference type="Pfam" id="PF01757">
    <property type="entry name" value="Acyl_transf_3"/>
    <property type="match status" value="1"/>
</dbReference>
<feature type="non-terminal residue" evidence="4">
    <location>
        <position position="1"/>
    </location>
</feature>
<dbReference type="InterPro" id="IPR043968">
    <property type="entry name" value="SGNH"/>
</dbReference>